<organism evidence="2 3">
    <name type="scientific">Didymella pomorum</name>
    <dbReference type="NCBI Taxonomy" id="749634"/>
    <lineage>
        <taxon>Eukaryota</taxon>
        <taxon>Fungi</taxon>
        <taxon>Dikarya</taxon>
        <taxon>Ascomycota</taxon>
        <taxon>Pezizomycotina</taxon>
        <taxon>Dothideomycetes</taxon>
        <taxon>Pleosporomycetidae</taxon>
        <taxon>Pleosporales</taxon>
        <taxon>Pleosporineae</taxon>
        <taxon>Didymellaceae</taxon>
        <taxon>Didymella</taxon>
    </lineage>
</organism>
<name>A0A9W8ZJ02_9PLEO</name>
<sequence>MFAADLSWQVGESVGQRKERKARERSSGTPSVRTSVTSRSSGSGSTDRQEWWTTGLNKIKSKSSKSSAKRPVTSPSSSSQQRADPSPLQPVRESVARDFPTWELELPQHLKEPPLSKPAYTYSKTLSPTLPSGGSMDVLECDVPELEGDISSRYTHSIVSVSSRDHHWEVKTPPAEAMIGVDGVHAYDAYSLASIDTRTIVESREQNELVAVPRADVVSREKRSADRAPTSDSMLTDCRRTIVPRIETRVDNEYSPREASSPDTARHVEVEPKVAACRPLAQWDSLSPMMVPNGFRKPSVSRSVKAPGAQNNTFVRTRFQRFIQRLESAGPQLVLDRMKESQQETADSEEELLEEQLWLLTGFQLQSLGKARIVPKPQCNTGKILELYGNLSEVFQSSAMHPGQTVHFLTTKPQRTLSLPSNVSYLTVREFGTVPLPYPEDYFSHIRASTLPSLVPSAKLPELFRECYKLLAPGGVLEIRIMDAAPVRRTAGPMMRMWIEDRLSVNLEKLFRCSKPCSLVSGWLAEAGFELSEDNDQGLQLPCAFDRGSDDVERELSTMIGQALWKDIWGPFVEDLPDEPKWWWEEEIIVQECLKRKTMLECRSLYAYKR</sequence>
<dbReference type="Gene3D" id="3.40.50.150">
    <property type="entry name" value="Vaccinia Virus protein VP39"/>
    <property type="match status" value="1"/>
</dbReference>
<dbReference type="SUPFAM" id="SSF53335">
    <property type="entry name" value="S-adenosyl-L-methionine-dependent methyltransferases"/>
    <property type="match status" value="1"/>
</dbReference>
<feature type="compositionally biased region" description="Basic and acidic residues" evidence="1">
    <location>
        <begin position="15"/>
        <end position="26"/>
    </location>
</feature>
<reference evidence="2" key="1">
    <citation type="submission" date="2022-10" db="EMBL/GenBank/DDBJ databases">
        <title>Tapping the CABI collections for fungal endophytes: first genome assemblies for Collariella, Neodidymelliopsis, Ascochyta clinopodiicola, Didymella pomorum, Didymosphaeria variabile, Neocosmospora piperis and Neocucurbitaria cava.</title>
        <authorList>
            <person name="Hill R."/>
        </authorList>
    </citation>
    <scope>NUCLEOTIDE SEQUENCE</scope>
    <source>
        <strain evidence="2">IMI 355091</strain>
    </source>
</reference>
<dbReference type="EMBL" id="JAPEVA010000014">
    <property type="protein sequence ID" value="KAJ4408712.1"/>
    <property type="molecule type" value="Genomic_DNA"/>
</dbReference>
<evidence type="ECO:0008006" key="4">
    <source>
        <dbReference type="Google" id="ProtNLM"/>
    </source>
</evidence>
<evidence type="ECO:0000313" key="3">
    <source>
        <dbReference type="Proteomes" id="UP001140510"/>
    </source>
</evidence>
<keyword evidence="3" id="KW-1185">Reference proteome</keyword>
<protein>
    <recommendedName>
        <fullName evidence="4">Methyltransferase type 11 domain-containing protein</fullName>
    </recommendedName>
</protein>
<gene>
    <name evidence="2" type="ORF">N0V91_002967</name>
</gene>
<accession>A0A9W8ZJ02</accession>
<dbReference type="InterPro" id="IPR029063">
    <property type="entry name" value="SAM-dependent_MTases_sf"/>
</dbReference>
<proteinExistence type="predicted"/>
<feature type="region of interest" description="Disordered" evidence="1">
    <location>
        <begin position="1"/>
        <end position="92"/>
    </location>
</feature>
<evidence type="ECO:0000256" key="1">
    <source>
        <dbReference type="SAM" id="MobiDB-lite"/>
    </source>
</evidence>
<dbReference type="AlphaFoldDB" id="A0A9W8ZJ02"/>
<comment type="caution">
    <text evidence="2">The sequence shown here is derived from an EMBL/GenBank/DDBJ whole genome shotgun (WGS) entry which is preliminary data.</text>
</comment>
<evidence type="ECO:0000313" key="2">
    <source>
        <dbReference type="EMBL" id="KAJ4408712.1"/>
    </source>
</evidence>
<feature type="compositionally biased region" description="Low complexity" evidence="1">
    <location>
        <begin position="27"/>
        <end position="46"/>
    </location>
</feature>
<dbReference type="Proteomes" id="UP001140510">
    <property type="component" value="Unassembled WGS sequence"/>
</dbReference>
<dbReference type="OrthoDB" id="3902588at2759"/>
<feature type="compositionally biased region" description="Polar residues" evidence="1">
    <location>
        <begin position="73"/>
        <end position="83"/>
    </location>
</feature>